<evidence type="ECO:0000313" key="2">
    <source>
        <dbReference type="Proteomes" id="UP000560470"/>
    </source>
</evidence>
<name>A0A7Y7RXG6_9PSED</name>
<evidence type="ECO:0000313" key="1">
    <source>
        <dbReference type="EMBL" id="NVZ60041.1"/>
    </source>
</evidence>
<protein>
    <submittedName>
        <fullName evidence="1">Uncharacterized protein</fullName>
    </submittedName>
</protein>
<comment type="caution">
    <text evidence="1">The sequence shown here is derived from an EMBL/GenBank/DDBJ whole genome shotgun (WGS) entry which is preliminary data.</text>
</comment>
<sequence>MIWLKRFFMAVGVLSLLIALVVVAFMRFNESQVHVLSEYPNAHWRGGADGGQYIEITKSEPPYYFLQVRHENGELWDEGWLKFGEDDSEPLTANSVVAFSGEGVIYLQQRKVLSPIKSVAK</sequence>
<proteinExistence type="predicted"/>
<dbReference type="EMBL" id="JACAOZ010000041">
    <property type="protein sequence ID" value="NVZ60041.1"/>
    <property type="molecule type" value="Genomic_DNA"/>
</dbReference>
<accession>A0A7Y7RXG6</accession>
<reference evidence="1 2" key="1">
    <citation type="submission" date="2020-04" db="EMBL/GenBank/DDBJ databases">
        <title>Molecular characterization of pseudomonads from Agaricus bisporus reveal novel blotch 2 pathogens in Western Europe.</title>
        <authorList>
            <person name="Taparia T."/>
            <person name="Krijger M."/>
            <person name="Haynes E."/>
            <person name="Elpinstone J.G."/>
            <person name="Noble R."/>
            <person name="Van Der Wolf J."/>
        </authorList>
    </citation>
    <scope>NUCLEOTIDE SEQUENCE [LARGE SCALE GENOMIC DNA]</scope>
    <source>
        <strain evidence="1 2">B7002</strain>
    </source>
</reference>
<dbReference type="RefSeq" id="WP_177034938.1">
    <property type="nucleotide sequence ID" value="NZ_JACAOZ010000041.1"/>
</dbReference>
<gene>
    <name evidence="1" type="ORF">HX797_27645</name>
</gene>
<dbReference type="AlphaFoldDB" id="A0A7Y7RXG6"/>
<dbReference type="Proteomes" id="UP000560470">
    <property type="component" value="Unassembled WGS sequence"/>
</dbReference>
<organism evidence="1 2">
    <name type="scientific">Pseudomonas edaphica</name>
    <dbReference type="NCBI Taxonomy" id="2006980"/>
    <lineage>
        <taxon>Bacteria</taxon>
        <taxon>Pseudomonadati</taxon>
        <taxon>Pseudomonadota</taxon>
        <taxon>Gammaproteobacteria</taxon>
        <taxon>Pseudomonadales</taxon>
        <taxon>Pseudomonadaceae</taxon>
        <taxon>Pseudomonas</taxon>
    </lineage>
</organism>